<protein>
    <recommendedName>
        <fullName evidence="3">Luciferase-like domain-containing protein</fullName>
    </recommendedName>
</protein>
<gene>
    <name evidence="4" type="ORF">METZ01_LOCUS36272</name>
</gene>
<keyword evidence="2" id="KW-0503">Monooxygenase</keyword>
<dbReference type="InterPro" id="IPR036661">
    <property type="entry name" value="Luciferase-like_sf"/>
</dbReference>
<dbReference type="Pfam" id="PF00296">
    <property type="entry name" value="Bac_luciferase"/>
    <property type="match status" value="1"/>
</dbReference>
<dbReference type="EMBL" id="UINC01001549">
    <property type="protein sequence ID" value="SUZ83418.1"/>
    <property type="molecule type" value="Genomic_DNA"/>
</dbReference>
<name>A0A381QXZ7_9ZZZZ</name>
<dbReference type="GO" id="GO:0004497">
    <property type="term" value="F:monooxygenase activity"/>
    <property type="evidence" value="ECO:0007669"/>
    <property type="project" value="UniProtKB-KW"/>
</dbReference>
<dbReference type="PANTHER" id="PTHR30137:SF8">
    <property type="entry name" value="BLR5498 PROTEIN"/>
    <property type="match status" value="1"/>
</dbReference>
<feature type="domain" description="Luciferase-like" evidence="3">
    <location>
        <begin position="32"/>
        <end position="349"/>
    </location>
</feature>
<dbReference type="GO" id="GO:0005829">
    <property type="term" value="C:cytosol"/>
    <property type="evidence" value="ECO:0007669"/>
    <property type="project" value="TreeGrafter"/>
</dbReference>
<dbReference type="GO" id="GO:0016705">
    <property type="term" value="F:oxidoreductase activity, acting on paired donors, with incorporation or reduction of molecular oxygen"/>
    <property type="evidence" value="ECO:0007669"/>
    <property type="project" value="InterPro"/>
</dbReference>
<dbReference type="Gene3D" id="3.20.20.30">
    <property type="entry name" value="Luciferase-like domain"/>
    <property type="match status" value="1"/>
</dbReference>
<dbReference type="InterPro" id="IPR011251">
    <property type="entry name" value="Luciferase-like_dom"/>
</dbReference>
<evidence type="ECO:0000256" key="2">
    <source>
        <dbReference type="ARBA" id="ARBA00023033"/>
    </source>
</evidence>
<reference evidence="4" key="1">
    <citation type="submission" date="2018-05" db="EMBL/GenBank/DDBJ databases">
        <authorList>
            <person name="Lanie J.A."/>
            <person name="Ng W.-L."/>
            <person name="Kazmierczak K.M."/>
            <person name="Andrzejewski T.M."/>
            <person name="Davidsen T.M."/>
            <person name="Wayne K.J."/>
            <person name="Tettelin H."/>
            <person name="Glass J.I."/>
            <person name="Rusch D."/>
            <person name="Podicherti R."/>
            <person name="Tsui H.-C.T."/>
            <person name="Winkler M.E."/>
        </authorList>
    </citation>
    <scope>NUCLEOTIDE SEQUENCE</scope>
</reference>
<proteinExistence type="predicted"/>
<sequence>MITKFDSLYAGHVDMTDIGYGGTAVNDRKFGNDHLMTVYSKAEAIAKTLDTNGFDTMWMAEHHFQPEGYECIPNLIMLNVHLAHMTKNIKFGCGFNIAPMWHPLRLAEDYATADILTNGRVIFGVGRGYHTREVETFGSNITDQDANREEFEEAVDIIFKAFNNESFSHKGKYYTLPPEVPYRGYTLKELTLVPRPKTLPVECWQPIQGGTQRALDFMAKHGIKGILGGGVAEGGVMDSIMTGYRDALVRAGKTDAQLGEGLSVGFHFHLAPTVEQAIKEAKGYYEENLKMFGPLRLHRGLTDEQIDIMSDPRRAPDGGLPSIEDAVKSQAFLAGPPDRIIEQLKAVEEEYPALERIGMSHPMGTPQGVITEQLEWFGKEVMPAFKGKVGANA</sequence>
<evidence type="ECO:0000313" key="4">
    <source>
        <dbReference type="EMBL" id="SUZ83418.1"/>
    </source>
</evidence>
<dbReference type="PANTHER" id="PTHR30137">
    <property type="entry name" value="LUCIFERASE-LIKE MONOOXYGENASE"/>
    <property type="match status" value="1"/>
</dbReference>
<dbReference type="SUPFAM" id="SSF51679">
    <property type="entry name" value="Bacterial luciferase-like"/>
    <property type="match status" value="1"/>
</dbReference>
<dbReference type="AlphaFoldDB" id="A0A381QXZ7"/>
<dbReference type="InterPro" id="IPR050766">
    <property type="entry name" value="Bact_Lucif_Oxidored"/>
</dbReference>
<evidence type="ECO:0000259" key="3">
    <source>
        <dbReference type="Pfam" id="PF00296"/>
    </source>
</evidence>
<accession>A0A381QXZ7</accession>
<evidence type="ECO:0000256" key="1">
    <source>
        <dbReference type="ARBA" id="ARBA00023002"/>
    </source>
</evidence>
<organism evidence="4">
    <name type="scientific">marine metagenome</name>
    <dbReference type="NCBI Taxonomy" id="408172"/>
    <lineage>
        <taxon>unclassified sequences</taxon>
        <taxon>metagenomes</taxon>
        <taxon>ecological metagenomes</taxon>
    </lineage>
</organism>
<keyword evidence="1" id="KW-0560">Oxidoreductase</keyword>